<organism evidence="1">
    <name type="scientific">marine sediment metagenome</name>
    <dbReference type="NCBI Taxonomy" id="412755"/>
    <lineage>
        <taxon>unclassified sequences</taxon>
        <taxon>metagenomes</taxon>
        <taxon>ecological metagenomes</taxon>
    </lineage>
</organism>
<dbReference type="GO" id="GO:0008168">
    <property type="term" value="F:methyltransferase activity"/>
    <property type="evidence" value="ECO:0007669"/>
    <property type="project" value="InterPro"/>
</dbReference>
<comment type="caution">
    <text evidence="1">The sequence shown here is derived from an EMBL/GenBank/DDBJ whole genome shotgun (WGS) entry which is preliminary data.</text>
</comment>
<sequence length="65" mass="7617">SPGSYFIVEDGLVDIFEEPIRARIKEGPLMAIEEFLKINHDFVIDKERERYILTYNPSGFLKRIS</sequence>
<dbReference type="InterPro" id="IPR007072">
    <property type="entry name" value="RNMT_CmcI"/>
</dbReference>
<protein>
    <submittedName>
        <fullName evidence="1">Uncharacterized protein</fullName>
    </submittedName>
</protein>
<evidence type="ECO:0000313" key="1">
    <source>
        <dbReference type="EMBL" id="GAI19652.1"/>
    </source>
</evidence>
<dbReference type="GO" id="GO:0008610">
    <property type="term" value="P:lipid biosynthetic process"/>
    <property type="evidence" value="ECO:0007669"/>
    <property type="project" value="InterPro"/>
</dbReference>
<accession>X1LJV6</accession>
<feature type="non-terminal residue" evidence="1">
    <location>
        <position position="1"/>
    </location>
</feature>
<gene>
    <name evidence="1" type="ORF">S06H3_29190</name>
</gene>
<name>X1LJV6_9ZZZZ</name>
<dbReference type="AlphaFoldDB" id="X1LJV6"/>
<proteinExistence type="predicted"/>
<dbReference type="EMBL" id="BARV01017090">
    <property type="protein sequence ID" value="GAI19652.1"/>
    <property type="molecule type" value="Genomic_DNA"/>
</dbReference>
<dbReference type="Pfam" id="PF04989">
    <property type="entry name" value="RMNT_CmcI"/>
    <property type="match status" value="1"/>
</dbReference>
<reference evidence="1" key="1">
    <citation type="journal article" date="2014" name="Front. Microbiol.">
        <title>High frequency of phylogenetically diverse reductive dehalogenase-homologous genes in deep subseafloor sedimentary metagenomes.</title>
        <authorList>
            <person name="Kawai M."/>
            <person name="Futagami T."/>
            <person name="Toyoda A."/>
            <person name="Takaki Y."/>
            <person name="Nishi S."/>
            <person name="Hori S."/>
            <person name="Arai W."/>
            <person name="Tsubouchi T."/>
            <person name="Morono Y."/>
            <person name="Uchiyama I."/>
            <person name="Ito T."/>
            <person name="Fujiyama A."/>
            <person name="Inagaki F."/>
            <person name="Takami H."/>
        </authorList>
    </citation>
    <scope>NUCLEOTIDE SEQUENCE</scope>
    <source>
        <strain evidence="1">Expedition CK06-06</strain>
    </source>
</reference>